<comment type="similarity">
    <text evidence="1">Belongs to the peptidase C1 family.</text>
</comment>
<dbReference type="AlphaFoldDB" id="A0A6P8S0W4"/>
<evidence type="ECO:0000313" key="11">
    <source>
        <dbReference type="Proteomes" id="UP000515159"/>
    </source>
</evidence>
<evidence type="ECO:0000256" key="4">
    <source>
        <dbReference type="ARBA" id="ARBA00022801"/>
    </source>
</evidence>
<dbReference type="Pfam" id="PF08246">
    <property type="entry name" value="Inhibitor_I29"/>
    <property type="match status" value="1"/>
</dbReference>
<dbReference type="PRINTS" id="PR00705">
    <property type="entry name" value="PAPAIN"/>
</dbReference>
<dbReference type="PROSITE" id="PS00640">
    <property type="entry name" value="THIOL_PROTEASE_ASN"/>
    <property type="match status" value="1"/>
</dbReference>
<dbReference type="FunFam" id="1.10.287.2250:FF:000001">
    <property type="entry name" value="Cathepsin F"/>
    <property type="match status" value="1"/>
</dbReference>
<dbReference type="InterPro" id="IPR000169">
    <property type="entry name" value="Pept_cys_AS"/>
</dbReference>
<dbReference type="SMART" id="SM00848">
    <property type="entry name" value="Inhibitor_I29"/>
    <property type="match status" value="1"/>
</dbReference>
<protein>
    <submittedName>
        <fullName evidence="12">Cathepsin W-like isoform X1</fullName>
    </submittedName>
</protein>
<reference evidence="12" key="1">
    <citation type="submission" date="2025-08" db="UniProtKB">
        <authorList>
            <consortium name="RefSeq"/>
        </authorList>
    </citation>
    <scope>IDENTIFICATION</scope>
</reference>
<keyword evidence="3" id="KW-0732">Signal</keyword>
<evidence type="ECO:0000256" key="1">
    <source>
        <dbReference type="ARBA" id="ARBA00008455"/>
    </source>
</evidence>
<evidence type="ECO:0000256" key="5">
    <source>
        <dbReference type="ARBA" id="ARBA00022807"/>
    </source>
</evidence>
<dbReference type="Proteomes" id="UP000515159">
    <property type="component" value="Chromosome 8"/>
</dbReference>
<feature type="domain" description="Cathepsin propeptide inhibitor" evidence="10">
    <location>
        <begin position="57"/>
        <end position="114"/>
    </location>
</feature>
<dbReference type="KEGG" id="gsh:117364971"/>
<dbReference type="InterPro" id="IPR000668">
    <property type="entry name" value="Peptidase_C1A_C"/>
</dbReference>
<keyword evidence="11" id="KW-1185">Reference proteome</keyword>
<keyword evidence="6" id="KW-0865">Zymogen</keyword>
<keyword evidence="8" id="KW-0325">Glycoprotein</keyword>
<dbReference type="RefSeq" id="XP_033810621.1">
    <property type="nucleotide sequence ID" value="XM_033954730.1"/>
</dbReference>
<dbReference type="SMART" id="SM00645">
    <property type="entry name" value="Pept_C1"/>
    <property type="match status" value="1"/>
</dbReference>
<evidence type="ECO:0000256" key="6">
    <source>
        <dbReference type="ARBA" id="ARBA00023145"/>
    </source>
</evidence>
<dbReference type="GO" id="GO:0006508">
    <property type="term" value="P:proteolysis"/>
    <property type="evidence" value="ECO:0007669"/>
    <property type="project" value="UniProtKB-KW"/>
</dbReference>
<accession>A0A6P8S0W4</accession>
<organism evidence="11 12">
    <name type="scientific">Geotrypetes seraphini</name>
    <name type="common">Gaboon caecilian</name>
    <name type="synonym">Caecilia seraphini</name>
    <dbReference type="NCBI Taxonomy" id="260995"/>
    <lineage>
        <taxon>Eukaryota</taxon>
        <taxon>Metazoa</taxon>
        <taxon>Chordata</taxon>
        <taxon>Craniata</taxon>
        <taxon>Vertebrata</taxon>
        <taxon>Euteleostomi</taxon>
        <taxon>Amphibia</taxon>
        <taxon>Gymnophiona</taxon>
        <taxon>Geotrypetes</taxon>
    </lineage>
</organism>
<dbReference type="PANTHER" id="PTHR12411">
    <property type="entry name" value="CYSTEINE PROTEASE FAMILY C1-RELATED"/>
    <property type="match status" value="1"/>
</dbReference>
<evidence type="ECO:0000259" key="9">
    <source>
        <dbReference type="SMART" id="SM00645"/>
    </source>
</evidence>
<evidence type="ECO:0000256" key="8">
    <source>
        <dbReference type="ARBA" id="ARBA00023180"/>
    </source>
</evidence>
<keyword evidence="2" id="KW-0645">Protease</keyword>
<dbReference type="InterPro" id="IPR038765">
    <property type="entry name" value="Papain-like_cys_pep_sf"/>
</dbReference>
<dbReference type="InterPro" id="IPR013128">
    <property type="entry name" value="Peptidase_C1A"/>
</dbReference>
<dbReference type="OrthoDB" id="387093at2759"/>
<dbReference type="PROSITE" id="PS00139">
    <property type="entry name" value="THIOL_PROTEASE_CYS"/>
    <property type="match status" value="1"/>
</dbReference>
<sequence length="365" mass="41478">MWFSHFVLIEHKGLHLLLQGLAMDSVTILYHLLQLSLISSSLQLCGVSTAQVMEEMFKDFMVKFNKSYQDKEELAWRFQIFTDNMEEARRLQAHELGTAKYGVTKFSDLTDKEFSKFHLNPGPIQALPSTRKANWDHWASLHQHQAFCDWRKRGVVSQVKNQGQCGSCWAFAAAANIESLWGIIGHPKNVSVQELIDCSKCADCSGGYTWDAFLTVLNRSGLMSEKDYPYVAKKKKCRKQKKPSEAWIHDFAMLLKNETYMANWVASSGPITVTINMPTLKHYNGGVARPRNGDCDPNTAHVVLIVGFGGKRIPYWILKNSWGRHWGEQGYLRLHRGSNACNINKYPVTAIVEKNAEQITSPCPY</sequence>
<dbReference type="GO" id="GO:0002376">
    <property type="term" value="P:immune system process"/>
    <property type="evidence" value="ECO:0007669"/>
    <property type="project" value="UniProtKB-ARBA"/>
</dbReference>
<keyword evidence="5" id="KW-0788">Thiol protease</keyword>
<dbReference type="GO" id="GO:0008234">
    <property type="term" value="F:cysteine-type peptidase activity"/>
    <property type="evidence" value="ECO:0007669"/>
    <property type="project" value="UniProtKB-KW"/>
</dbReference>
<dbReference type="FunFam" id="3.90.70.10:FF:000103">
    <property type="entry name" value="Hypothetical LOC496748"/>
    <property type="match status" value="1"/>
</dbReference>
<dbReference type="InterPro" id="IPR039417">
    <property type="entry name" value="Peptidase_C1A_papain-like"/>
</dbReference>
<dbReference type="InterPro" id="IPR025661">
    <property type="entry name" value="Pept_asp_AS"/>
</dbReference>
<dbReference type="GO" id="GO:0012505">
    <property type="term" value="C:endomembrane system"/>
    <property type="evidence" value="ECO:0007669"/>
    <property type="project" value="UniProtKB-ARBA"/>
</dbReference>
<proteinExistence type="inferred from homology"/>
<dbReference type="Gene3D" id="1.10.287.2250">
    <property type="match status" value="1"/>
</dbReference>
<feature type="domain" description="Peptidase C1A papain C-terminal" evidence="9">
    <location>
        <begin position="144"/>
        <end position="351"/>
    </location>
</feature>
<evidence type="ECO:0000256" key="7">
    <source>
        <dbReference type="ARBA" id="ARBA00023157"/>
    </source>
</evidence>
<name>A0A6P8S0W4_GEOSA</name>
<evidence type="ECO:0000256" key="2">
    <source>
        <dbReference type="ARBA" id="ARBA00022670"/>
    </source>
</evidence>
<evidence type="ECO:0000313" key="12">
    <source>
        <dbReference type="RefSeq" id="XP_033810621.1"/>
    </source>
</evidence>
<gene>
    <name evidence="12" type="primary">LOC117364971</name>
</gene>
<dbReference type="Pfam" id="PF00112">
    <property type="entry name" value="Peptidase_C1"/>
    <property type="match status" value="1"/>
</dbReference>
<dbReference type="InParanoid" id="A0A6P8S0W4"/>
<dbReference type="CDD" id="cd02248">
    <property type="entry name" value="Peptidase_C1A"/>
    <property type="match status" value="1"/>
</dbReference>
<dbReference type="Gene3D" id="3.90.70.10">
    <property type="entry name" value="Cysteine proteinases"/>
    <property type="match status" value="1"/>
</dbReference>
<evidence type="ECO:0000256" key="3">
    <source>
        <dbReference type="ARBA" id="ARBA00022729"/>
    </source>
</evidence>
<evidence type="ECO:0000259" key="10">
    <source>
        <dbReference type="SMART" id="SM00848"/>
    </source>
</evidence>
<dbReference type="SUPFAM" id="SSF54001">
    <property type="entry name" value="Cysteine proteinases"/>
    <property type="match status" value="1"/>
</dbReference>
<keyword evidence="4" id="KW-0378">Hydrolase</keyword>
<dbReference type="FunCoup" id="A0A6P8S0W4">
    <property type="interactions" value="226"/>
</dbReference>
<dbReference type="GeneID" id="117364971"/>
<keyword evidence="7" id="KW-1015">Disulfide bond</keyword>
<dbReference type="GO" id="GO:0070013">
    <property type="term" value="C:intracellular organelle lumen"/>
    <property type="evidence" value="ECO:0007669"/>
    <property type="project" value="UniProtKB-ARBA"/>
</dbReference>
<dbReference type="GO" id="GO:0005737">
    <property type="term" value="C:cytoplasm"/>
    <property type="evidence" value="ECO:0007669"/>
    <property type="project" value="UniProtKB-ARBA"/>
</dbReference>
<dbReference type="InterPro" id="IPR013201">
    <property type="entry name" value="Prot_inhib_I29"/>
</dbReference>